<dbReference type="GO" id="GO:0046872">
    <property type="term" value="F:metal ion binding"/>
    <property type="evidence" value="ECO:0007669"/>
    <property type="project" value="UniProtKB-KW"/>
</dbReference>
<dbReference type="Gene3D" id="2.60.40.420">
    <property type="entry name" value="Cupredoxins - blue copper proteins"/>
    <property type="match status" value="1"/>
</dbReference>
<dbReference type="Proteomes" id="UP000178419">
    <property type="component" value="Unassembled WGS sequence"/>
</dbReference>
<feature type="domain" description="EfeO-type cupredoxin-like" evidence="3">
    <location>
        <begin position="51"/>
        <end position="134"/>
    </location>
</feature>
<gene>
    <name evidence="4" type="ORF">A2714_04330</name>
</gene>
<dbReference type="InterPro" id="IPR050845">
    <property type="entry name" value="Cu-binding_ET"/>
</dbReference>
<reference evidence="4 5" key="1">
    <citation type="journal article" date="2016" name="Nat. Commun.">
        <title>Thousands of microbial genomes shed light on interconnected biogeochemical processes in an aquifer system.</title>
        <authorList>
            <person name="Anantharaman K."/>
            <person name="Brown C.T."/>
            <person name="Hug L.A."/>
            <person name="Sharon I."/>
            <person name="Castelle C.J."/>
            <person name="Probst A.J."/>
            <person name="Thomas B.C."/>
            <person name="Singh A."/>
            <person name="Wilkins M.J."/>
            <person name="Karaoz U."/>
            <person name="Brodie E.L."/>
            <person name="Williams K.H."/>
            <person name="Hubbard S.S."/>
            <person name="Banfield J.F."/>
        </authorList>
    </citation>
    <scope>NUCLEOTIDE SEQUENCE [LARGE SCALE GENOMIC DNA]</scope>
</reference>
<evidence type="ECO:0000256" key="1">
    <source>
        <dbReference type="ARBA" id="ARBA00022723"/>
    </source>
</evidence>
<evidence type="ECO:0000313" key="5">
    <source>
        <dbReference type="Proteomes" id="UP000178419"/>
    </source>
</evidence>
<evidence type="ECO:0000256" key="2">
    <source>
        <dbReference type="ARBA" id="ARBA00023008"/>
    </source>
</evidence>
<dbReference type="PANTHER" id="PTHR38439">
    <property type="entry name" value="AURACYANIN-B"/>
    <property type="match status" value="1"/>
</dbReference>
<accession>A0A1F7XY00</accession>
<evidence type="ECO:0000313" key="4">
    <source>
        <dbReference type="EMBL" id="OGM19934.1"/>
    </source>
</evidence>
<organism evidence="4 5">
    <name type="scientific">Candidatus Woesebacteria bacterium RIFCSPHIGHO2_01_FULL_38_9</name>
    <dbReference type="NCBI Taxonomy" id="1802492"/>
    <lineage>
        <taxon>Bacteria</taxon>
        <taxon>Candidatus Woeseibacteriota</taxon>
    </lineage>
</organism>
<keyword evidence="2" id="KW-0186">Copper</keyword>
<keyword evidence="1" id="KW-0479">Metal-binding</keyword>
<proteinExistence type="predicted"/>
<dbReference type="Pfam" id="PF13473">
    <property type="entry name" value="Cupredoxin_1"/>
    <property type="match status" value="1"/>
</dbReference>
<evidence type="ECO:0000259" key="3">
    <source>
        <dbReference type="Pfam" id="PF13473"/>
    </source>
</evidence>
<dbReference type="EMBL" id="MGGE01000058">
    <property type="protein sequence ID" value="OGM19934.1"/>
    <property type="molecule type" value="Genomic_DNA"/>
</dbReference>
<dbReference type="AlphaFoldDB" id="A0A1F7XY00"/>
<comment type="caution">
    <text evidence="4">The sequence shown here is derived from an EMBL/GenBank/DDBJ whole genome shotgun (WGS) entry which is preliminary data.</text>
</comment>
<sequence>MNNKGLLIGVVVVLLLVGGYFVFAGKMNKPSTAVTEQQEVFTPTQEASSMEEEGEVAEITVEGDEYSFSPSELTVNAGQKVRLTFKNVGSQPHNFVVDGVGVASKTITGGGSDTIEFTASESGTFGFYCGVGNHRALGMEGDLEVE</sequence>
<dbReference type="InterPro" id="IPR028096">
    <property type="entry name" value="EfeO_Cupredoxin"/>
</dbReference>
<dbReference type="InterPro" id="IPR008972">
    <property type="entry name" value="Cupredoxin"/>
</dbReference>
<protein>
    <recommendedName>
        <fullName evidence="3">EfeO-type cupredoxin-like domain-containing protein</fullName>
    </recommendedName>
</protein>
<dbReference type="SUPFAM" id="SSF49503">
    <property type="entry name" value="Cupredoxins"/>
    <property type="match status" value="1"/>
</dbReference>
<dbReference type="PANTHER" id="PTHR38439:SF3">
    <property type="entry name" value="COPPER-RESISTANT CUPROPROTEIN COPI"/>
    <property type="match status" value="1"/>
</dbReference>
<name>A0A1F7XY00_9BACT</name>